<dbReference type="InterPro" id="IPR018649">
    <property type="entry name" value="SHOCT"/>
</dbReference>
<dbReference type="KEGG" id="xya:ET471_03710"/>
<dbReference type="OrthoDB" id="5996503at2"/>
<dbReference type="EMBL" id="CP035493">
    <property type="protein sequence ID" value="QAY71723.1"/>
    <property type="molecule type" value="Genomic_DNA"/>
</dbReference>
<evidence type="ECO:0000313" key="2">
    <source>
        <dbReference type="EMBL" id="QAY71723.1"/>
    </source>
</evidence>
<evidence type="ECO:0000313" key="3">
    <source>
        <dbReference type="Proteomes" id="UP000292118"/>
    </source>
</evidence>
<proteinExistence type="predicted"/>
<sequence length="142" mass="14386">MNKAAAWATLGASVAVTGRTGTSASDTLLLRHVTSVTTRKDGLRFYAVDVQTSAGAVANTISFRVDKDEATAFRDAVLNAVRDLNAPAAGPTVVVNAAAPVAPAAPAETSVADKVKQLADLHAAGVLTDEEFAAAKAKALGI</sequence>
<protein>
    <submittedName>
        <fullName evidence="2">SHOCT domain-containing protein</fullName>
    </submittedName>
</protein>
<dbReference type="Proteomes" id="UP000292118">
    <property type="component" value="Chromosome"/>
</dbReference>
<keyword evidence="3" id="KW-1185">Reference proteome</keyword>
<accession>A0A4P6F9W2</accession>
<organism evidence="2 3">
    <name type="scientific">Xylanimonas protaetiae</name>
    <dbReference type="NCBI Taxonomy" id="2509457"/>
    <lineage>
        <taxon>Bacteria</taxon>
        <taxon>Bacillati</taxon>
        <taxon>Actinomycetota</taxon>
        <taxon>Actinomycetes</taxon>
        <taxon>Micrococcales</taxon>
        <taxon>Promicromonosporaceae</taxon>
        <taxon>Xylanimonas</taxon>
    </lineage>
</organism>
<feature type="domain" description="SHOCT" evidence="1">
    <location>
        <begin position="113"/>
        <end position="140"/>
    </location>
</feature>
<name>A0A4P6F9W2_9MICO</name>
<dbReference type="Pfam" id="PF09851">
    <property type="entry name" value="SHOCT"/>
    <property type="match status" value="1"/>
</dbReference>
<evidence type="ECO:0000259" key="1">
    <source>
        <dbReference type="Pfam" id="PF09851"/>
    </source>
</evidence>
<dbReference type="AlphaFoldDB" id="A0A4P6F9W2"/>
<gene>
    <name evidence="2" type="ORF">ET471_03710</name>
</gene>
<reference evidence="2 3" key="1">
    <citation type="submission" date="2019-01" db="EMBL/GenBank/DDBJ databases">
        <title>Genome sequencing of strain FW10M-9.</title>
        <authorList>
            <person name="Heo J."/>
            <person name="Kim S.-J."/>
            <person name="Kim J.-S."/>
            <person name="Hong S.-B."/>
            <person name="Kwon S.-W."/>
        </authorList>
    </citation>
    <scope>NUCLEOTIDE SEQUENCE [LARGE SCALE GENOMIC DNA]</scope>
    <source>
        <strain evidence="2 3">FW10M-9</strain>
    </source>
</reference>